<reference evidence="2" key="1">
    <citation type="submission" date="2023-10" db="EMBL/GenBank/DDBJ databases">
        <authorList>
            <person name="Chen Y."/>
            <person name="Shah S."/>
            <person name="Dougan E. K."/>
            <person name="Thang M."/>
            <person name="Chan C."/>
        </authorList>
    </citation>
    <scope>NUCLEOTIDE SEQUENCE [LARGE SCALE GENOMIC DNA]</scope>
</reference>
<keyword evidence="1" id="KW-0812">Transmembrane</keyword>
<gene>
    <name evidence="2" type="ORF">PCOR1329_LOCUS21085</name>
</gene>
<dbReference type="Proteomes" id="UP001189429">
    <property type="component" value="Unassembled WGS sequence"/>
</dbReference>
<accession>A0ABN9RIQ5</accession>
<evidence type="ECO:0000313" key="2">
    <source>
        <dbReference type="EMBL" id="CAK0818978.1"/>
    </source>
</evidence>
<keyword evidence="1" id="KW-1133">Transmembrane helix</keyword>
<name>A0ABN9RIQ5_9DINO</name>
<feature type="transmembrane region" description="Helical" evidence="1">
    <location>
        <begin position="134"/>
        <end position="158"/>
    </location>
</feature>
<evidence type="ECO:0008006" key="4">
    <source>
        <dbReference type="Google" id="ProtNLM"/>
    </source>
</evidence>
<evidence type="ECO:0000256" key="1">
    <source>
        <dbReference type="SAM" id="Phobius"/>
    </source>
</evidence>
<evidence type="ECO:0000313" key="3">
    <source>
        <dbReference type="Proteomes" id="UP001189429"/>
    </source>
</evidence>
<protein>
    <recommendedName>
        <fullName evidence="4">Solute carrier family 40 protein</fullName>
    </recommendedName>
</protein>
<keyword evidence="3" id="KW-1185">Reference proteome</keyword>
<sequence>MVGLCARRAAWWWLLLREQVLVFSTSFGALLCLAFDAAQLTRGLLGQGRAIDETGPRMLSTFFRLAVSPMLQAPKHWQRFDRLSLVVLRCALALPAGSLLATVAMGGLASLGRFAQRCHEVRDVELERAAHSRLFVWCLNICSGVTGLTSFALFVRVYSDWREGRQPR</sequence>
<organism evidence="2 3">
    <name type="scientific">Prorocentrum cordatum</name>
    <dbReference type="NCBI Taxonomy" id="2364126"/>
    <lineage>
        <taxon>Eukaryota</taxon>
        <taxon>Sar</taxon>
        <taxon>Alveolata</taxon>
        <taxon>Dinophyceae</taxon>
        <taxon>Prorocentrales</taxon>
        <taxon>Prorocentraceae</taxon>
        <taxon>Prorocentrum</taxon>
    </lineage>
</organism>
<dbReference type="EMBL" id="CAUYUJ010006892">
    <property type="protein sequence ID" value="CAK0818978.1"/>
    <property type="molecule type" value="Genomic_DNA"/>
</dbReference>
<proteinExistence type="predicted"/>
<keyword evidence="1" id="KW-0472">Membrane</keyword>
<feature type="transmembrane region" description="Helical" evidence="1">
    <location>
        <begin position="86"/>
        <end position="114"/>
    </location>
</feature>
<comment type="caution">
    <text evidence="2">The sequence shown here is derived from an EMBL/GenBank/DDBJ whole genome shotgun (WGS) entry which is preliminary data.</text>
</comment>